<keyword evidence="5 10" id="KW-0010">Activator</keyword>
<evidence type="ECO:0000256" key="9">
    <source>
        <dbReference type="ARBA" id="ARBA00054847"/>
    </source>
</evidence>
<evidence type="ECO:0000256" key="4">
    <source>
        <dbReference type="ARBA" id="ARBA00023015"/>
    </source>
</evidence>
<comment type="similarity">
    <text evidence="2 10">Belongs to the Mediator complex subunit 15 family.</text>
</comment>
<keyword evidence="14" id="KW-1185">Reference proteome</keyword>
<dbReference type="Proteomes" id="UP000261600">
    <property type="component" value="Unplaced"/>
</dbReference>
<dbReference type="FunFam" id="1.10.246.20:FF:000002">
    <property type="entry name" value="Mediator of RNA polymerase II transcription subunit 15"/>
    <property type="match status" value="1"/>
</dbReference>
<reference evidence="13" key="2">
    <citation type="submission" date="2025-09" db="UniProtKB">
        <authorList>
            <consortium name="Ensembl"/>
        </authorList>
    </citation>
    <scope>IDENTIFICATION</scope>
</reference>
<evidence type="ECO:0000256" key="5">
    <source>
        <dbReference type="ARBA" id="ARBA00023159"/>
    </source>
</evidence>
<keyword evidence="6 10" id="KW-0804">Transcription</keyword>
<dbReference type="PANTHER" id="PTHR31804">
    <property type="entry name" value="MEDIATOR OF RNA POLYMERASE II TRANSCRIPTION SUBUNIT 15"/>
    <property type="match status" value="1"/>
</dbReference>
<evidence type="ECO:0000256" key="11">
    <source>
        <dbReference type="SAM" id="MobiDB-lite"/>
    </source>
</evidence>
<comment type="function">
    <text evidence="9">Component of the Mediator complex, a coactivator involved in the regulated transcription of nearly all RNA polymerase II-dependent genes. Mediator functions as a bridge to convey information from gene-specific regulatory proteins to the basal RNA polymerase II transcription machinery. Mediator is recruited to promoters by direct interactions with regulatory proteins and serves as a scaffold for the assembly of a functional preinitiation complex with RNA polymerase II and the general transcription factors. Required for cholesterol-dependent gene regulation. Positively regulates the Nodal signaling pathway.</text>
</comment>
<evidence type="ECO:0000313" key="14">
    <source>
        <dbReference type="Proteomes" id="UP000261600"/>
    </source>
</evidence>
<reference evidence="13" key="1">
    <citation type="submission" date="2025-08" db="UniProtKB">
        <authorList>
            <consortium name="Ensembl"/>
        </authorList>
    </citation>
    <scope>IDENTIFICATION</scope>
</reference>
<evidence type="ECO:0000256" key="6">
    <source>
        <dbReference type="ARBA" id="ARBA00023163"/>
    </source>
</evidence>
<dbReference type="STRING" id="43700.ENSMALP00000028154"/>
<feature type="domain" description="Mediator of RNA polymerase II transcription subunit 15 N-terminal" evidence="12">
    <location>
        <begin position="7"/>
        <end position="73"/>
    </location>
</feature>
<gene>
    <name evidence="10" type="primary">MED15</name>
</gene>
<keyword evidence="4 10" id="KW-0805">Transcription regulation</keyword>
<dbReference type="GO" id="GO:0003712">
    <property type="term" value="F:transcription coregulator activity"/>
    <property type="evidence" value="ECO:0007669"/>
    <property type="project" value="InterPro"/>
</dbReference>
<organism evidence="13 14">
    <name type="scientific">Monopterus albus</name>
    <name type="common">Swamp eel</name>
    <dbReference type="NCBI Taxonomy" id="43700"/>
    <lineage>
        <taxon>Eukaryota</taxon>
        <taxon>Metazoa</taxon>
        <taxon>Chordata</taxon>
        <taxon>Craniata</taxon>
        <taxon>Vertebrata</taxon>
        <taxon>Euteleostomi</taxon>
        <taxon>Actinopterygii</taxon>
        <taxon>Neopterygii</taxon>
        <taxon>Teleostei</taxon>
        <taxon>Neoteleostei</taxon>
        <taxon>Acanthomorphata</taxon>
        <taxon>Anabantaria</taxon>
        <taxon>Synbranchiformes</taxon>
        <taxon>Synbranchidae</taxon>
        <taxon>Monopterus</taxon>
    </lineage>
</organism>
<feature type="region of interest" description="Disordered" evidence="11">
    <location>
        <begin position="273"/>
        <end position="295"/>
    </location>
</feature>
<comment type="subunit">
    <text evidence="10">Component of the Mediator complex.</text>
</comment>
<evidence type="ECO:0000256" key="10">
    <source>
        <dbReference type="RuleBase" id="RU364148"/>
    </source>
</evidence>
<dbReference type="InterPro" id="IPR036529">
    <property type="entry name" value="KIX_dom_sf"/>
</dbReference>
<dbReference type="PANTHER" id="PTHR31804:SF3">
    <property type="entry name" value="MEDIATOR OF RNA POLYMERASE II TRANSCRIPTION SUBUNIT 15"/>
    <property type="match status" value="1"/>
</dbReference>
<dbReference type="GO" id="GO:0005654">
    <property type="term" value="C:nucleoplasm"/>
    <property type="evidence" value="ECO:0007669"/>
    <property type="project" value="UniProtKB-ARBA"/>
</dbReference>
<proteinExistence type="inferred from homology"/>
<comment type="subcellular location">
    <subcellularLocation>
        <location evidence="1 10">Nucleus</location>
    </subcellularLocation>
</comment>
<dbReference type="GO" id="GO:0006355">
    <property type="term" value="P:regulation of DNA-templated transcription"/>
    <property type="evidence" value="ECO:0007669"/>
    <property type="project" value="InterPro"/>
</dbReference>
<protein>
    <recommendedName>
        <fullName evidence="3 10">Mediator of RNA polymerase II transcription subunit 15</fullName>
    </recommendedName>
    <alternativeName>
        <fullName evidence="8 10">Mediator complex subunit 15</fullName>
    </alternativeName>
</protein>
<sequence>MDVPGADSDWRSPQFRQKIVAQIDETMRKAGTAHTKSSNDMESHVYAKAKTREEYLSMVARLIIHFRDIHKKALGGPDPMNALTNLTGVGGGPGAIGMGPRPTGAPVGGMGAMGPMQIGPHAMAGGGGRHPCVSSMWCVFAVNAHLQSIQWILAASKRRILVSGMVLFSASALARCVCLGFQSSPQIIDWVSPSPSSHSLCSGGPRPDAHAADCAGAAATATAVHPVPAVPAGPAAGAAARAATANAMAQQQQQNAAIQQQFQVQLRVQQLQQQHHQNQHQNQQQQAQNQQQQNQVHKNYNTSYCQKMYTMTGLQTSSTSCTGAPYWKTLGAPAHNSGAPIKFTCNTTHSYVFHV</sequence>
<keyword evidence="7 10" id="KW-0539">Nucleus</keyword>
<dbReference type="Gene3D" id="1.10.246.20">
    <property type="entry name" value="Coactivator CBP, KIX domain"/>
    <property type="match status" value="1"/>
</dbReference>
<evidence type="ECO:0000256" key="2">
    <source>
        <dbReference type="ARBA" id="ARBA00009807"/>
    </source>
</evidence>
<name>A0A3Q3K3R0_MONAL</name>
<evidence type="ECO:0000256" key="1">
    <source>
        <dbReference type="ARBA" id="ARBA00004123"/>
    </source>
</evidence>
<evidence type="ECO:0000256" key="7">
    <source>
        <dbReference type="ARBA" id="ARBA00023242"/>
    </source>
</evidence>
<dbReference type="Pfam" id="PF09606">
    <property type="entry name" value="Med15_N"/>
    <property type="match status" value="1"/>
</dbReference>
<evidence type="ECO:0000256" key="3">
    <source>
        <dbReference type="ARBA" id="ARBA00019613"/>
    </source>
</evidence>
<evidence type="ECO:0000313" key="13">
    <source>
        <dbReference type="Ensembl" id="ENSMALP00000028154.1"/>
    </source>
</evidence>
<dbReference type="AlphaFoldDB" id="A0A3Q3K3R0"/>
<evidence type="ECO:0000256" key="8">
    <source>
        <dbReference type="ARBA" id="ARBA00032016"/>
    </source>
</evidence>
<dbReference type="Ensembl" id="ENSMALT00000028669.1">
    <property type="protein sequence ID" value="ENSMALP00000028154.1"/>
    <property type="gene ID" value="ENSMALG00000019508.1"/>
</dbReference>
<accession>A0A3Q3K3R0</accession>
<dbReference type="InterPro" id="IPR019087">
    <property type="entry name" value="Med15_N"/>
</dbReference>
<evidence type="ECO:0000259" key="12">
    <source>
        <dbReference type="Pfam" id="PF09606"/>
    </source>
</evidence>